<organism evidence="1">
    <name type="scientific">Anguilla anguilla</name>
    <name type="common">European freshwater eel</name>
    <name type="synonym">Muraena anguilla</name>
    <dbReference type="NCBI Taxonomy" id="7936"/>
    <lineage>
        <taxon>Eukaryota</taxon>
        <taxon>Metazoa</taxon>
        <taxon>Chordata</taxon>
        <taxon>Craniata</taxon>
        <taxon>Vertebrata</taxon>
        <taxon>Euteleostomi</taxon>
        <taxon>Actinopterygii</taxon>
        <taxon>Neopterygii</taxon>
        <taxon>Teleostei</taxon>
        <taxon>Anguilliformes</taxon>
        <taxon>Anguillidae</taxon>
        <taxon>Anguilla</taxon>
    </lineage>
</organism>
<reference evidence="1" key="1">
    <citation type="submission" date="2014-11" db="EMBL/GenBank/DDBJ databases">
        <authorList>
            <person name="Amaro Gonzalez C."/>
        </authorList>
    </citation>
    <scope>NUCLEOTIDE SEQUENCE</scope>
</reference>
<dbReference type="EMBL" id="GBXM01107354">
    <property type="protein sequence ID" value="JAH01223.1"/>
    <property type="molecule type" value="Transcribed_RNA"/>
</dbReference>
<proteinExistence type="predicted"/>
<protein>
    <submittedName>
        <fullName evidence="1">Uncharacterized protein</fullName>
    </submittedName>
</protein>
<dbReference type="AlphaFoldDB" id="A0A0E9PBM4"/>
<evidence type="ECO:0000313" key="1">
    <source>
        <dbReference type="EMBL" id="JAH01223.1"/>
    </source>
</evidence>
<accession>A0A0E9PBM4</accession>
<sequence length="39" mass="4714">MRHSFLSPESFNGHFFFKGLWCEICVSLKMVGFWYRDPL</sequence>
<name>A0A0E9PBM4_ANGAN</name>
<reference evidence="1" key="2">
    <citation type="journal article" date="2015" name="Fish Shellfish Immunol.">
        <title>Early steps in the European eel (Anguilla anguilla)-Vibrio vulnificus interaction in the gills: Role of the RtxA13 toxin.</title>
        <authorList>
            <person name="Callol A."/>
            <person name="Pajuelo D."/>
            <person name="Ebbesson L."/>
            <person name="Teles M."/>
            <person name="MacKenzie S."/>
            <person name="Amaro C."/>
        </authorList>
    </citation>
    <scope>NUCLEOTIDE SEQUENCE</scope>
</reference>